<comment type="caution">
    <text evidence="2">The sequence shown here is derived from an EMBL/GenBank/DDBJ whole genome shotgun (WGS) entry which is preliminary data.</text>
</comment>
<reference evidence="2" key="1">
    <citation type="submission" date="2020-10" db="EMBL/GenBank/DDBJ databases">
        <authorList>
            <person name="Gilroy R."/>
        </authorList>
    </citation>
    <scope>NUCLEOTIDE SEQUENCE</scope>
    <source>
        <strain evidence="2">ChiGjej3B3-7149</strain>
    </source>
</reference>
<name>A0A9D1DMR4_9FIRM</name>
<dbReference type="GO" id="GO:0005975">
    <property type="term" value="P:carbohydrate metabolic process"/>
    <property type="evidence" value="ECO:0007669"/>
    <property type="project" value="InterPro"/>
</dbReference>
<proteinExistence type="inferred from homology"/>
<dbReference type="AlphaFoldDB" id="A0A9D1DMR4"/>
<evidence type="ECO:0000313" key="3">
    <source>
        <dbReference type="Proteomes" id="UP000824238"/>
    </source>
</evidence>
<dbReference type="Proteomes" id="UP000824238">
    <property type="component" value="Unassembled WGS sequence"/>
</dbReference>
<dbReference type="Gene3D" id="3.40.50.2000">
    <property type="entry name" value="Glycogen Phosphorylase B"/>
    <property type="match status" value="1"/>
</dbReference>
<reference evidence="2" key="2">
    <citation type="journal article" date="2021" name="PeerJ">
        <title>Extensive microbial diversity within the chicken gut microbiome revealed by metagenomics and culture.</title>
        <authorList>
            <person name="Gilroy R."/>
            <person name="Ravi A."/>
            <person name="Getino M."/>
            <person name="Pursley I."/>
            <person name="Horton D.L."/>
            <person name="Alikhan N.F."/>
            <person name="Baker D."/>
            <person name="Gharbi K."/>
            <person name="Hall N."/>
            <person name="Watson M."/>
            <person name="Adriaenssens E.M."/>
            <person name="Foster-Nyarko E."/>
            <person name="Jarju S."/>
            <person name="Secka A."/>
            <person name="Antonio M."/>
            <person name="Oren A."/>
            <person name="Chaudhuri R.R."/>
            <person name="La Ragione R."/>
            <person name="Hildebrand F."/>
            <person name="Pallen M.J."/>
        </authorList>
    </citation>
    <scope>NUCLEOTIDE SEQUENCE</scope>
    <source>
        <strain evidence="2">ChiGjej3B3-7149</strain>
    </source>
</reference>
<protein>
    <submittedName>
        <fullName evidence="2">Glycogen/starch/alpha-glucan phosphorylase</fullName>
    </submittedName>
</protein>
<comment type="similarity">
    <text evidence="1">Belongs to the glycogen phosphorylase family.</text>
</comment>
<organism evidence="2 3">
    <name type="scientific">Candidatus Scatomorpha intestinigallinarum</name>
    <dbReference type="NCBI Taxonomy" id="2840923"/>
    <lineage>
        <taxon>Bacteria</taxon>
        <taxon>Bacillati</taxon>
        <taxon>Bacillota</taxon>
        <taxon>Clostridia</taxon>
        <taxon>Eubacteriales</taxon>
        <taxon>Candidatus Scatomorpha</taxon>
    </lineage>
</organism>
<dbReference type="InterPro" id="IPR000811">
    <property type="entry name" value="Glyco_trans_35"/>
</dbReference>
<evidence type="ECO:0000313" key="2">
    <source>
        <dbReference type="EMBL" id="HIR55691.1"/>
    </source>
</evidence>
<gene>
    <name evidence="2" type="ORF">IAD36_08885</name>
</gene>
<dbReference type="GO" id="GO:0008184">
    <property type="term" value="F:glycogen phosphorylase activity"/>
    <property type="evidence" value="ECO:0007669"/>
    <property type="project" value="InterPro"/>
</dbReference>
<dbReference type="EMBL" id="DVHH01000212">
    <property type="protein sequence ID" value="HIR55691.1"/>
    <property type="molecule type" value="Genomic_DNA"/>
</dbReference>
<accession>A0A9D1DMR4</accession>
<dbReference type="SUPFAM" id="SSF53756">
    <property type="entry name" value="UDP-Glycosyltransferase/glycogen phosphorylase"/>
    <property type="match status" value="1"/>
</dbReference>
<evidence type="ECO:0000256" key="1">
    <source>
        <dbReference type="ARBA" id="ARBA00006047"/>
    </source>
</evidence>
<dbReference type="Pfam" id="PF00343">
    <property type="entry name" value="Phosphorylase"/>
    <property type="match status" value="1"/>
</dbReference>
<sequence>MNGPARVSVYFGGAAHEIWTNSGLSVSYTGRVEVLALREGGAFRAEAPVPARAGDVKADYNEAARSAELAASLNSGKAPPLTRAYFRAAAEAAEAFSGLGDIQALPGRLSRELSGGQDSLILPEVLRLLLDEHRASWEAAVDLVSRCFSLRVGEGERDARVPLEAVAALQPRDAGLIRALNEKLCGRLWDAWPGDWQRIGENALLRDGEADLVTLCAACCGKIICTKERRAGSLRAMYTLAPARFEDI</sequence>